<dbReference type="PANTHER" id="PTHR33627">
    <property type="entry name" value="TRANSPOSASE"/>
    <property type="match status" value="1"/>
</dbReference>
<dbReference type="InterPro" id="IPR012337">
    <property type="entry name" value="RNaseH-like_sf"/>
</dbReference>
<reference evidence="2 3" key="1">
    <citation type="submission" date="2021-02" db="EMBL/GenBank/DDBJ databases">
        <authorList>
            <person name="Vanwijnsberghe S."/>
        </authorList>
    </citation>
    <scope>NUCLEOTIDE SEQUENCE [LARGE SCALE GENOMIC DNA]</scope>
    <source>
        <strain evidence="2 3">R-69658</strain>
    </source>
</reference>
<protein>
    <recommendedName>
        <fullName evidence="1">Transposase IS701-like DDE domain-containing protein</fullName>
    </recommendedName>
</protein>
<proteinExistence type="predicted"/>
<evidence type="ECO:0000313" key="2">
    <source>
        <dbReference type="EMBL" id="CAE6868877.1"/>
    </source>
</evidence>
<evidence type="ECO:0000313" key="3">
    <source>
        <dbReference type="Proteomes" id="UP000674425"/>
    </source>
</evidence>
<organism evidence="2 3">
    <name type="scientific">Paraburkholderia aspalathi</name>
    <dbReference type="NCBI Taxonomy" id="1324617"/>
    <lineage>
        <taxon>Bacteria</taxon>
        <taxon>Pseudomonadati</taxon>
        <taxon>Pseudomonadota</taxon>
        <taxon>Betaproteobacteria</taxon>
        <taxon>Burkholderiales</taxon>
        <taxon>Burkholderiaceae</taxon>
        <taxon>Paraburkholderia</taxon>
    </lineage>
</organism>
<dbReference type="EMBL" id="CAJNAU010000232">
    <property type="protein sequence ID" value="CAE6868877.1"/>
    <property type="molecule type" value="Genomic_DNA"/>
</dbReference>
<name>A0ABM8T998_9BURK</name>
<dbReference type="InterPro" id="IPR038721">
    <property type="entry name" value="IS701-like_DDE_dom"/>
</dbReference>
<sequence length="133" mass="14849">MDAQMRFEQYIEHLSGGLGHADRHSGLRGYCTGLMLPLTRKSVEPMAASVDPLHASARHQALHHFVAKADWSDDELLLRVSQWVVPRMDFSGGGFWIVDDTGFPKKGRHSVGVRIPVISMQITTVARSRRDKG</sequence>
<dbReference type="InterPro" id="IPR039365">
    <property type="entry name" value="IS701-like"/>
</dbReference>
<dbReference type="SUPFAM" id="SSF53098">
    <property type="entry name" value="Ribonuclease H-like"/>
    <property type="match status" value="1"/>
</dbReference>
<dbReference type="Pfam" id="PF13546">
    <property type="entry name" value="DDE_5"/>
    <property type="match status" value="1"/>
</dbReference>
<evidence type="ECO:0000259" key="1">
    <source>
        <dbReference type="Pfam" id="PF13546"/>
    </source>
</evidence>
<keyword evidence="3" id="KW-1185">Reference proteome</keyword>
<gene>
    <name evidence="2" type="ORF">R69658_08028</name>
</gene>
<dbReference type="Proteomes" id="UP000674425">
    <property type="component" value="Unassembled WGS sequence"/>
</dbReference>
<dbReference type="PANTHER" id="PTHR33627:SF1">
    <property type="entry name" value="TRANSPOSASE"/>
    <property type="match status" value="1"/>
</dbReference>
<comment type="caution">
    <text evidence="2">The sequence shown here is derived from an EMBL/GenBank/DDBJ whole genome shotgun (WGS) entry which is preliminary data.</text>
</comment>
<feature type="domain" description="Transposase IS701-like DDE" evidence="1">
    <location>
        <begin position="14"/>
        <end position="114"/>
    </location>
</feature>
<accession>A0ABM8T998</accession>